<name>A0A6L5X5W9_9FIRM</name>
<dbReference type="Proteomes" id="UP000481852">
    <property type="component" value="Unassembled WGS sequence"/>
</dbReference>
<evidence type="ECO:0000313" key="5">
    <source>
        <dbReference type="Proteomes" id="UP000481852"/>
    </source>
</evidence>
<gene>
    <name evidence="4" type="ORF">FYJ35_11445</name>
</gene>
<dbReference type="PROSITE" id="PS51257">
    <property type="entry name" value="PROKAR_LIPOPROTEIN"/>
    <property type="match status" value="1"/>
</dbReference>
<feature type="transmembrane region" description="Helical" evidence="2">
    <location>
        <begin position="983"/>
        <end position="1001"/>
    </location>
</feature>
<evidence type="ECO:0000256" key="3">
    <source>
        <dbReference type="SAM" id="SignalP"/>
    </source>
</evidence>
<comment type="caution">
    <text evidence="4">The sequence shown here is derived from an EMBL/GenBank/DDBJ whole genome shotgun (WGS) entry which is preliminary data.</text>
</comment>
<dbReference type="EMBL" id="VULZ01000013">
    <property type="protein sequence ID" value="MSS15640.1"/>
    <property type="molecule type" value="Genomic_DNA"/>
</dbReference>
<evidence type="ECO:0000256" key="2">
    <source>
        <dbReference type="SAM" id="Phobius"/>
    </source>
</evidence>
<feature type="region of interest" description="Disordered" evidence="1">
    <location>
        <begin position="42"/>
        <end position="146"/>
    </location>
</feature>
<feature type="compositionally biased region" description="Basic and acidic residues" evidence="1">
    <location>
        <begin position="42"/>
        <end position="71"/>
    </location>
</feature>
<feature type="compositionally biased region" description="Basic and acidic residues" evidence="1">
    <location>
        <begin position="89"/>
        <end position="107"/>
    </location>
</feature>
<reference evidence="4 5" key="1">
    <citation type="submission" date="2019-08" db="EMBL/GenBank/DDBJ databases">
        <title>In-depth cultivation of the pig gut microbiome towards novel bacterial diversity and tailored functional studies.</title>
        <authorList>
            <person name="Wylensek D."/>
            <person name="Hitch T.C.A."/>
            <person name="Clavel T."/>
        </authorList>
    </citation>
    <scope>NUCLEOTIDE SEQUENCE [LARGE SCALE GENOMIC DNA]</scope>
    <source>
        <strain evidence="4 5">Oil+RF-744-WCA-WT-11</strain>
    </source>
</reference>
<evidence type="ECO:0008006" key="6">
    <source>
        <dbReference type="Google" id="ProtNLM"/>
    </source>
</evidence>
<evidence type="ECO:0000313" key="4">
    <source>
        <dbReference type="EMBL" id="MSS15640.1"/>
    </source>
</evidence>
<keyword evidence="5" id="KW-1185">Reference proteome</keyword>
<sequence>MNHKTGLYRFDEFSLRAARTLLICALALVTACPVAFSAPAAEWKRQGTEKQNGERTGKPGEKTEQAEKQTEPETESPSSERLNPGAGLKNDRNESERGRSAEEKDRDTEEELKDGDREPVTDDQKEADGRETETPQQQETEAPEWEVVLSDIHPELTEGGRIYDGTDQIRIAFSWKIRRRVAQTDTDSEETSVNAEENRTSSEELPMPPKVSVICDARLESPDAGRQKVLYEFRISSEDPETADRIHFADGFTKPDLVVEVKKKLLSVTIPDGKKVYGKPAQMAYIWPDTASEPEMNADVNDRTGGTVPPDRILRAEVTGFLTDEKGHAVIPEDFEAPEITVDQAVLQSDSPMYMDGKDAVYEGALVMKRRDGLRLTGNPTENYEFCEDEKSPLYRRGSVRIMHEIVREGVHFEIEGERIVRRDEKLIIRRGGGLEVRIKKNTYYNRGYKINEINEDGTLQFRLTKTNRKGELLARSLPVELSVMADGQVPPASLIINDARMNDGIAFTASGCQVKMIPQPDDRSGMRGVRYRVRRGSQVQRILPDPGSWVEGQPDAAAAISLQEEGIWQIEAESQDLAGNVAAAYSNPIVVDHESPLIEVDGVSDGGAYSGIVRIVCSIRDRWYQKGSASIQFSSLSGGKPPLETGRRESEEGVEIQFADFDHTKEADAWYHMTVSAQDLAGSVRREELIFCINRHGSVYGLEPESLKKLRTYYHTEPFDVVFLESNISDVKNTTVLVMKDGKKTNAEARREMLSHAAGNTGIRRYRHVVAATQFQESGVYDVILMTSDQAGNHADSQRQNLPVRFAIDTEPPQCLVSGIEKFGVYRADELTVGVHVRDNLALRRAVVYLNAEPLMTYSARQLRGNGGILKITLDASQTWQRLQIFAADEAGNEGWTEEYPLLISRNGAVPERKVSGESARELADRRKTSETEEEVTRVEWYRRGQFEAEESALNRDSARITHGDSHLDSRREKQKWTHRQTILTLILLSVCGSVCLFIIRKVKTNREGKLK</sequence>
<keyword evidence="2" id="KW-0812">Transmembrane</keyword>
<keyword evidence="2" id="KW-1133">Transmembrane helix</keyword>
<proteinExistence type="predicted"/>
<organism evidence="4 5">
    <name type="scientific">Porcincola intestinalis</name>
    <dbReference type="NCBI Taxonomy" id="2606632"/>
    <lineage>
        <taxon>Bacteria</taxon>
        <taxon>Bacillati</taxon>
        <taxon>Bacillota</taxon>
        <taxon>Clostridia</taxon>
        <taxon>Lachnospirales</taxon>
        <taxon>Lachnospiraceae</taxon>
        <taxon>Porcincola</taxon>
    </lineage>
</organism>
<protein>
    <recommendedName>
        <fullName evidence="6">Ig-like domain-containing protein</fullName>
    </recommendedName>
</protein>
<feature type="chain" id="PRO_5026915464" description="Ig-like domain-containing protein" evidence="3">
    <location>
        <begin position="41"/>
        <end position="1013"/>
    </location>
</feature>
<dbReference type="AlphaFoldDB" id="A0A6L5X5W9"/>
<dbReference type="RefSeq" id="WP_154526692.1">
    <property type="nucleotide sequence ID" value="NZ_VULZ01000013.1"/>
</dbReference>
<feature type="compositionally biased region" description="Basic and acidic residues" evidence="1">
    <location>
        <begin position="114"/>
        <end position="133"/>
    </location>
</feature>
<evidence type="ECO:0000256" key="1">
    <source>
        <dbReference type="SAM" id="MobiDB-lite"/>
    </source>
</evidence>
<keyword evidence="2" id="KW-0472">Membrane</keyword>
<feature type="region of interest" description="Disordered" evidence="1">
    <location>
        <begin position="954"/>
        <end position="974"/>
    </location>
</feature>
<feature type="region of interest" description="Disordered" evidence="1">
    <location>
        <begin position="183"/>
        <end position="207"/>
    </location>
</feature>
<keyword evidence="3" id="KW-0732">Signal</keyword>
<feature type="signal peptide" evidence="3">
    <location>
        <begin position="1"/>
        <end position="40"/>
    </location>
</feature>
<accession>A0A6L5X5W9</accession>